<name>A0ABN2I213_9MICO</name>
<accession>A0ABN2I213</accession>
<reference evidence="1 2" key="1">
    <citation type="journal article" date="2019" name="Int. J. Syst. Evol. Microbiol.">
        <title>The Global Catalogue of Microorganisms (GCM) 10K type strain sequencing project: providing services to taxonomists for standard genome sequencing and annotation.</title>
        <authorList>
            <consortium name="The Broad Institute Genomics Platform"/>
            <consortium name="The Broad Institute Genome Sequencing Center for Infectious Disease"/>
            <person name="Wu L."/>
            <person name="Ma J."/>
        </authorList>
    </citation>
    <scope>NUCLEOTIDE SEQUENCE [LARGE SCALE GENOMIC DNA]</scope>
    <source>
        <strain evidence="1 2">JCM 15577</strain>
    </source>
</reference>
<organism evidence="1 2">
    <name type="scientific">Microbacterium sediminicola</name>
    <dbReference type="NCBI Taxonomy" id="415210"/>
    <lineage>
        <taxon>Bacteria</taxon>
        <taxon>Bacillati</taxon>
        <taxon>Actinomycetota</taxon>
        <taxon>Actinomycetes</taxon>
        <taxon>Micrococcales</taxon>
        <taxon>Microbacteriaceae</taxon>
        <taxon>Microbacterium</taxon>
    </lineage>
</organism>
<proteinExistence type="predicted"/>
<sequence length="298" mass="29561">MIGIVAAATLVVAAGGFGAWFALRPSGPGAAAQNYLGALAAADPASAVQALACDGTDSTTLIGAFAGVTETITDPTVGEVIEQQESARATVAYSLDGQSREATLSLVSTAGVWRIACDGLGALEVSTTHGDTIAVGTQLLAADTTVAVLPGGYDITAAPVGILEGTATAAVPIGAVTPVSLDSTLSPAGRDAAAAQVQAYIDACAAPAATVPPNCGIRVPWAADLATLESIAFRIETAPTLTLSDDLSSFDATDGVIVATATGTTRAGAQASFTYRADDWALRGTITFTGNEMTLAVG</sequence>
<dbReference type="Proteomes" id="UP001501690">
    <property type="component" value="Unassembled WGS sequence"/>
</dbReference>
<protein>
    <submittedName>
        <fullName evidence="1">Uncharacterized protein</fullName>
    </submittedName>
</protein>
<keyword evidence="2" id="KW-1185">Reference proteome</keyword>
<dbReference type="EMBL" id="BAAAPL010000001">
    <property type="protein sequence ID" value="GAA1697128.1"/>
    <property type="molecule type" value="Genomic_DNA"/>
</dbReference>
<gene>
    <name evidence="1" type="ORF">GCM10009808_13250</name>
</gene>
<evidence type="ECO:0000313" key="2">
    <source>
        <dbReference type="Proteomes" id="UP001501690"/>
    </source>
</evidence>
<evidence type="ECO:0000313" key="1">
    <source>
        <dbReference type="EMBL" id="GAA1697128.1"/>
    </source>
</evidence>
<comment type="caution">
    <text evidence="1">The sequence shown here is derived from an EMBL/GenBank/DDBJ whole genome shotgun (WGS) entry which is preliminary data.</text>
</comment>